<dbReference type="EMBL" id="UINC01157862">
    <property type="protein sequence ID" value="SVD55083.1"/>
    <property type="molecule type" value="Genomic_DNA"/>
</dbReference>
<name>A0A382W8D0_9ZZZZ</name>
<feature type="non-terminal residue" evidence="1">
    <location>
        <position position="44"/>
    </location>
</feature>
<evidence type="ECO:0000313" key="1">
    <source>
        <dbReference type="EMBL" id="SVD55083.1"/>
    </source>
</evidence>
<protein>
    <submittedName>
        <fullName evidence="1">Uncharacterized protein</fullName>
    </submittedName>
</protein>
<proteinExistence type="predicted"/>
<sequence>MAPDLTLEQIPASGCDFEEILEFAATYDGYRRIAGSPENLSAVY</sequence>
<gene>
    <name evidence="1" type="ORF">METZ01_LOCUS407937</name>
</gene>
<organism evidence="1">
    <name type="scientific">marine metagenome</name>
    <dbReference type="NCBI Taxonomy" id="408172"/>
    <lineage>
        <taxon>unclassified sequences</taxon>
        <taxon>metagenomes</taxon>
        <taxon>ecological metagenomes</taxon>
    </lineage>
</organism>
<accession>A0A382W8D0</accession>
<reference evidence="1" key="1">
    <citation type="submission" date="2018-05" db="EMBL/GenBank/DDBJ databases">
        <authorList>
            <person name="Lanie J.A."/>
            <person name="Ng W.-L."/>
            <person name="Kazmierczak K.M."/>
            <person name="Andrzejewski T.M."/>
            <person name="Davidsen T.M."/>
            <person name="Wayne K.J."/>
            <person name="Tettelin H."/>
            <person name="Glass J.I."/>
            <person name="Rusch D."/>
            <person name="Podicherti R."/>
            <person name="Tsui H.-C.T."/>
            <person name="Winkler M.E."/>
        </authorList>
    </citation>
    <scope>NUCLEOTIDE SEQUENCE</scope>
</reference>
<dbReference type="AlphaFoldDB" id="A0A382W8D0"/>